<feature type="domain" description="Helicase ATP-binding" evidence="2">
    <location>
        <begin position="78"/>
        <end position="229"/>
    </location>
</feature>
<dbReference type="GO" id="GO:0006281">
    <property type="term" value="P:DNA repair"/>
    <property type="evidence" value="ECO:0007669"/>
    <property type="project" value="TreeGrafter"/>
</dbReference>
<evidence type="ECO:0000313" key="4">
    <source>
        <dbReference type="EMBL" id="DAG02077.1"/>
    </source>
</evidence>
<dbReference type="InterPro" id="IPR000330">
    <property type="entry name" value="SNF2_N"/>
</dbReference>
<feature type="domain" description="Helicase C-terminal" evidence="3">
    <location>
        <begin position="349"/>
        <end position="499"/>
    </location>
</feature>
<reference evidence="4" key="1">
    <citation type="journal article" date="2021" name="Proc. Natl. Acad. Sci. U.S.A.">
        <title>A Catalog of Tens of Thousands of Viruses from Human Metagenomes Reveals Hidden Associations with Chronic Diseases.</title>
        <authorList>
            <person name="Tisza M.J."/>
            <person name="Buck C.B."/>
        </authorList>
    </citation>
    <scope>NUCLEOTIDE SEQUENCE</scope>
    <source>
        <strain evidence="4">Ct4uh47</strain>
    </source>
</reference>
<name>A0A8S5V5V1_9CAUD</name>
<dbReference type="CDD" id="cd18793">
    <property type="entry name" value="SF2_C_SNF"/>
    <property type="match status" value="1"/>
</dbReference>
<dbReference type="EMBL" id="BK016203">
    <property type="protein sequence ID" value="DAG02077.1"/>
    <property type="molecule type" value="Genomic_DNA"/>
</dbReference>
<evidence type="ECO:0000259" key="2">
    <source>
        <dbReference type="PROSITE" id="PS51192"/>
    </source>
</evidence>
<dbReference type="Pfam" id="PF00271">
    <property type="entry name" value="Helicase_C"/>
    <property type="match status" value="1"/>
</dbReference>
<dbReference type="GO" id="GO:0016787">
    <property type="term" value="F:hydrolase activity"/>
    <property type="evidence" value="ECO:0007669"/>
    <property type="project" value="UniProtKB-KW"/>
</dbReference>
<dbReference type="GO" id="GO:0005524">
    <property type="term" value="F:ATP binding"/>
    <property type="evidence" value="ECO:0007669"/>
    <property type="project" value="InterPro"/>
</dbReference>
<organism evidence="4">
    <name type="scientific">Myoviridae sp. ct4uh47</name>
    <dbReference type="NCBI Taxonomy" id="2825032"/>
    <lineage>
        <taxon>Viruses</taxon>
        <taxon>Duplodnaviria</taxon>
        <taxon>Heunggongvirae</taxon>
        <taxon>Uroviricota</taxon>
        <taxon>Caudoviricetes</taxon>
    </lineage>
</organism>
<dbReference type="PANTHER" id="PTHR45766:SF6">
    <property type="entry name" value="SWI_SNF-RELATED MATRIX-ASSOCIATED ACTIN-DEPENDENT REGULATOR OF CHROMATIN SUBFAMILY A-LIKE PROTEIN 1"/>
    <property type="match status" value="1"/>
</dbReference>
<protein>
    <submittedName>
        <fullName evidence="4">Chromatin remodeling complex ATPase</fullName>
    </submittedName>
</protein>
<dbReference type="InterPro" id="IPR014001">
    <property type="entry name" value="Helicase_ATP-bd"/>
</dbReference>
<accession>A0A8S5V5V1</accession>
<keyword evidence="1" id="KW-0378">Hydrolase</keyword>
<dbReference type="PANTHER" id="PTHR45766">
    <property type="entry name" value="DNA ANNEALING HELICASE AND ENDONUCLEASE ZRANB3 FAMILY MEMBER"/>
    <property type="match status" value="1"/>
</dbReference>
<dbReference type="Gene3D" id="3.40.50.10810">
    <property type="entry name" value="Tandem AAA-ATPase domain"/>
    <property type="match status" value="1"/>
</dbReference>
<dbReference type="InterPro" id="IPR038718">
    <property type="entry name" value="SNF2-like_sf"/>
</dbReference>
<dbReference type="InterPro" id="IPR001650">
    <property type="entry name" value="Helicase_C-like"/>
</dbReference>
<dbReference type="GO" id="GO:0031297">
    <property type="term" value="P:replication fork processing"/>
    <property type="evidence" value="ECO:0007669"/>
    <property type="project" value="TreeGrafter"/>
</dbReference>
<dbReference type="PROSITE" id="PS51194">
    <property type="entry name" value="HELICASE_CTER"/>
    <property type="match status" value="1"/>
</dbReference>
<dbReference type="InterPro" id="IPR027417">
    <property type="entry name" value="P-loop_NTPase"/>
</dbReference>
<dbReference type="SMART" id="SM00487">
    <property type="entry name" value="DEXDc"/>
    <property type="match status" value="1"/>
</dbReference>
<sequence>MPELRIYLKGKYLHVLDQGECIRKDLLLGWRQNKGDPWIIAENNIVNRIVLGQPINIQLTHYPVSNVEGLRPFQVDDIDKMLGLQHFLNANPMGLGKTVETIRFLQERKARNALIVCPKIIRYQWQNQLKTWGNFESEIYEKQPYIPDDGRMWIINYDKLRNEKTRLKFRGFQWDYVILDEAHKIKGRNSAQTKAVKELPAAHRIALTGTPILRYVDDLWSILHFLDETYSGISYWAFRDYFCEMEHTAWGDNVVGLTKNSAKVAILQKLMDAVSIRNSAIEVAKGKTREVVRLPMSKKQRELYRKEKDLVLQELPEDLTIANGAVLTLRLMQTTSWPGLWIPGEPGPKFEWILETCQNNPKEKFVVFSVFEKTISALVKYLNENGVTACSITGKNTAEQNEMSKRFFIDRGIQVLAGTIGAMGQGYDDLQRVCRLMIFVDRDWSPEIMNQAEDRLHRMGQNNPVNIYYLECQGSFDQHVGRINRNKANDIREALNDDGD</sequence>
<dbReference type="SUPFAM" id="SSF52540">
    <property type="entry name" value="P-loop containing nucleoside triphosphate hydrolases"/>
    <property type="match status" value="2"/>
</dbReference>
<proteinExistence type="predicted"/>
<dbReference type="PROSITE" id="PS51192">
    <property type="entry name" value="HELICASE_ATP_BIND_1"/>
    <property type="match status" value="1"/>
</dbReference>
<dbReference type="CDD" id="cd17919">
    <property type="entry name" value="DEXHc_Snf"/>
    <property type="match status" value="1"/>
</dbReference>
<dbReference type="InterPro" id="IPR049730">
    <property type="entry name" value="SNF2/RAD54-like_C"/>
</dbReference>
<evidence type="ECO:0000259" key="3">
    <source>
        <dbReference type="PROSITE" id="PS51194"/>
    </source>
</evidence>
<evidence type="ECO:0000256" key="1">
    <source>
        <dbReference type="ARBA" id="ARBA00022801"/>
    </source>
</evidence>
<dbReference type="Pfam" id="PF00176">
    <property type="entry name" value="SNF2-rel_dom"/>
    <property type="match status" value="1"/>
</dbReference>
<dbReference type="Gene3D" id="3.40.50.300">
    <property type="entry name" value="P-loop containing nucleotide triphosphate hydrolases"/>
    <property type="match status" value="1"/>
</dbReference>